<dbReference type="AlphaFoldDB" id="A0A0C9MIK1"/>
<keyword evidence="3" id="KW-0813">Transport</keyword>
<name>A0A0C9MIK1_9FUNG</name>
<evidence type="ECO:0000256" key="3">
    <source>
        <dbReference type="ARBA" id="ARBA00022448"/>
    </source>
</evidence>
<dbReference type="GO" id="GO:0012505">
    <property type="term" value="C:endomembrane system"/>
    <property type="evidence" value="ECO:0007669"/>
    <property type="project" value="UniProtKB-SubCell"/>
</dbReference>
<dbReference type="OrthoDB" id="1508846at2759"/>
<evidence type="ECO:0000256" key="7">
    <source>
        <dbReference type="ARBA" id="ARBA00023065"/>
    </source>
</evidence>
<dbReference type="GO" id="GO:0000220">
    <property type="term" value="C:vacuolar proton-transporting V-type ATPase, V0 domain"/>
    <property type="evidence" value="ECO:0007669"/>
    <property type="project" value="TreeGrafter"/>
</dbReference>
<keyword evidence="7" id="KW-0406">Ion transport</keyword>
<comment type="subcellular location">
    <subcellularLocation>
        <location evidence="1">Endomembrane system</location>
        <topology evidence="1">Multi-pass membrane protein</topology>
    </subcellularLocation>
</comment>
<dbReference type="InterPro" id="IPR008389">
    <property type="entry name" value="ATPase_V0-cplx_e1/e2_su"/>
</dbReference>
<reference evidence="10" key="1">
    <citation type="submission" date="2014-09" db="EMBL/GenBank/DDBJ databases">
        <title>Draft genome sequence of an oleaginous Mucoromycotina fungus Mucor ambiguus NBRC6742.</title>
        <authorList>
            <person name="Takeda I."/>
            <person name="Yamane N."/>
            <person name="Morita T."/>
            <person name="Tamano K."/>
            <person name="Machida M."/>
            <person name="Baker S."/>
            <person name="Koike H."/>
        </authorList>
    </citation>
    <scope>NUCLEOTIDE SEQUENCE</scope>
    <source>
        <strain evidence="10">NBRC 6742</strain>
    </source>
</reference>
<protein>
    <submittedName>
        <fullName evidence="10">V-type proton ATPase subunit e</fullName>
    </submittedName>
</protein>
<dbReference type="PANTHER" id="PTHR12263">
    <property type="entry name" value="VACUOLAR ATP SYNTHASE SUBUNIT H"/>
    <property type="match status" value="1"/>
</dbReference>
<dbReference type="STRING" id="91626.A0A0C9MIK1"/>
<comment type="similarity">
    <text evidence="2">Belongs to the V-ATPase e1/e2 subunit family.</text>
</comment>
<evidence type="ECO:0000313" key="11">
    <source>
        <dbReference type="Proteomes" id="UP000053815"/>
    </source>
</evidence>
<evidence type="ECO:0000256" key="6">
    <source>
        <dbReference type="ARBA" id="ARBA00022989"/>
    </source>
</evidence>
<keyword evidence="5" id="KW-0375">Hydrogen ion transport</keyword>
<evidence type="ECO:0000313" key="10">
    <source>
        <dbReference type="EMBL" id="GAN02907.1"/>
    </source>
</evidence>
<feature type="transmembrane region" description="Helical" evidence="9">
    <location>
        <begin position="36"/>
        <end position="54"/>
    </location>
</feature>
<dbReference type="Pfam" id="PF05493">
    <property type="entry name" value="ATP_synt_H"/>
    <property type="match status" value="1"/>
</dbReference>
<evidence type="ECO:0000256" key="4">
    <source>
        <dbReference type="ARBA" id="ARBA00022692"/>
    </source>
</evidence>
<proteinExistence type="inferred from homology"/>
<evidence type="ECO:0000256" key="2">
    <source>
        <dbReference type="ARBA" id="ARBA00008328"/>
    </source>
</evidence>
<evidence type="ECO:0000256" key="9">
    <source>
        <dbReference type="SAM" id="Phobius"/>
    </source>
</evidence>
<feature type="transmembrane region" description="Helical" evidence="9">
    <location>
        <begin position="6"/>
        <end position="24"/>
    </location>
</feature>
<evidence type="ECO:0000256" key="1">
    <source>
        <dbReference type="ARBA" id="ARBA00004127"/>
    </source>
</evidence>
<evidence type="ECO:0000256" key="5">
    <source>
        <dbReference type="ARBA" id="ARBA00022781"/>
    </source>
</evidence>
<organism evidence="10">
    <name type="scientific">Mucor ambiguus</name>
    <dbReference type="NCBI Taxonomy" id="91626"/>
    <lineage>
        <taxon>Eukaryota</taxon>
        <taxon>Fungi</taxon>
        <taxon>Fungi incertae sedis</taxon>
        <taxon>Mucoromycota</taxon>
        <taxon>Mucoromycotina</taxon>
        <taxon>Mucoromycetes</taxon>
        <taxon>Mucorales</taxon>
        <taxon>Mucorineae</taxon>
        <taxon>Mucoraceae</taxon>
        <taxon>Mucor</taxon>
    </lineage>
</organism>
<dbReference type="Proteomes" id="UP000053815">
    <property type="component" value="Unassembled WGS sequence"/>
</dbReference>
<keyword evidence="8 9" id="KW-0472">Membrane</keyword>
<dbReference type="GO" id="GO:0046961">
    <property type="term" value="F:proton-transporting ATPase activity, rotational mechanism"/>
    <property type="evidence" value="ECO:0007669"/>
    <property type="project" value="InterPro"/>
</dbReference>
<dbReference type="EMBL" id="DF836319">
    <property type="protein sequence ID" value="GAN02907.1"/>
    <property type="molecule type" value="Genomic_DNA"/>
</dbReference>
<dbReference type="PANTHER" id="PTHR12263:SF0">
    <property type="entry name" value="V-TYPE PROTON ATPASE SUBUNIT"/>
    <property type="match status" value="1"/>
</dbReference>
<accession>A0A0C9MIK1</accession>
<evidence type="ECO:0000256" key="8">
    <source>
        <dbReference type="ARBA" id="ARBA00023136"/>
    </source>
</evidence>
<keyword evidence="11" id="KW-1185">Reference proteome</keyword>
<keyword evidence="4 9" id="KW-0812">Transmembrane</keyword>
<gene>
    <name evidence="10" type="ORF">MAM1_0030c02357</name>
</gene>
<keyword evidence="6 9" id="KW-1133">Transmembrane helix</keyword>
<sequence>MSGYNIVWAFFGVAIVCALAYVFTPKGNDQTVIRTVIIMSLICCYLMWAVTYLAQLHPLIFPKKVGLRPPHHE</sequence>
<dbReference type="GO" id="GO:0007035">
    <property type="term" value="P:vacuolar acidification"/>
    <property type="evidence" value="ECO:0007669"/>
    <property type="project" value="TreeGrafter"/>
</dbReference>